<evidence type="ECO:0008006" key="6">
    <source>
        <dbReference type="Google" id="ProtNLM"/>
    </source>
</evidence>
<dbReference type="Proteomes" id="UP000192796">
    <property type="component" value="Unassembled WGS sequence"/>
</dbReference>
<evidence type="ECO:0000259" key="3">
    <source>
        <dbReference type="Pfam" id="PF16344"/>
    </source>
</evidence>
<feature type="domain" description="FecR protein" evidence="2">
    <location>
        <begin position="200"/>
        <end position="292"/>
    </location>
</feature>
<dbReference type="Gene3D" id="3.55.50.30">
    <property type="match status" value="1"/>
</dbReference>
<keyword evidence="5" id="KW-1185">Reference proteome</keyword>
<gene>
    <name evidence="4" type="ORF">A3860_09255</name>
</gene>
<dbReference type="InterPro" id="IPR012373">
    <property type="entry name" value="Ferrdict_sens_TM"/>
</dbReference>
<keyword evidence="1" id="KW-1133">Transmembrane helix</keyword>
<keyword evidence="1" id="KW-0812">Transmembrane</keyword>
<dbReference type="PANTHER" id="PTHR30273">
    <property type="entry name" value="PERIPLASMIC SIGNAL SENSOR AND SIGMA FACTOR ACTIVATOR FECR-RELATED"/>
    <property type="match status" value="1"/>
</dbReference>
<proteinExistence type="predicted"/>
<reference evidence="4 5" key="1">
    <citation type="submission" date="2016-03" db="EMBL/GenBank/DDBJ databases">
        <title>Niastella vici sp. nov., isolated from farmland soil.</title>
        <authorList>
            <person name="Chen L."/>
            <person name="Wang D."/>
            <person name="Yang S."/>
            <person name="Wang G."/>
        </authorList>
    </citation>
    <scope>NUCLEOTIDE SEQUENCE [LARGE SCALE GENOMIC DNA]</scope>
    <source>
        <strain evidence="4 5">DJ57</strain>
    </source>
</reference>
<dbReference type="Gene3D" id="2.60.120.1440">
    <property type="match status" value="1"/>
</dbReference>
<dbReference type="OrthoDB" id="704021at2"/>
<keyword evidence="1" id="KW-0472">Membrane</keyword>
<dbReference type="InterPro" id="IPR006860">
    <property type="entry name" value="FecR"/>
</dbReference>
<feature type="transmembrane region" description="Helical" evidence="1">
    <location>
        <begin position="90"/>
        <end position="110"/>
    </location>
</feature>
<accession>A0A1V9FHQ8</accession>
<dbReference type="RefSeq" id="WP_081155706.1">
    <property type="nucleotide sequence ID" value="NZ_LVYD01000113.1"/>
</dbReference>
<evidence type="ECO:0000256" key="1">
    <source>
        <dbReference type="SAM" id="Phobius"/>
    </source>
</evidence>
<evidence type="ECO:0000259" key="2">
    <source>
        <dbReference type="Pfam" id="PF04773"/>
    </source>
</evidence>
<sequence length="402" mass="45362">MENIKTRLADLFSKKEWTREEYEWYLELIRVKSPLELQQYFQEDYLASLSKEQAGDLQHAQTLLRLIHQKASIQPEQPTVVQMTARKNRWLVAAAVAGIIMMLGVSYFIITGRNKKAQPVTVTQLPIPEDVMAPQNSRAMITLADGKKVYLDSLNKGQLALQDNVKLVKLATGEIVYRSENGKTINEQRYNTLVNPKGSQVAAITFSDGSKAWLNAGSSLTYPVAFVEKERKVVVSGEVYFEVASSVWEGEKRPFLVQANEVTTEVLGTHFNVNSYNDEPDVKVTLLEGAVRISKHKESKLLKPGEQAQVSSAIKIINDADLDEVMAWMNGHFQFEGASVEEVMRQLSRWYNVEIIYEGKPAEQHFRGGISRNVEVSKVFKMLETTGAVHFKIEGKRIIVIP</sequence>
<dbReference type="STRING" id="1703345.A3860_09255"/>
<evidence type="ECO:0000313" key="5">
    <source>
        <dbReference type="Proteomes" id="UP000192796"/>
    </source>
</evidence>
<dbReference type="EMBL" id="LVYD01000113">
    <property type="protein sequence ID" value="OQP57801.1"/>
    <property type="molecule type" value="Genomic_DNA"/>
</dbReference>
<organism evidence="4 5">
    <name type="scientific">Niastella vici</name>
    <dbReference type="NCBI Taxonomy" id="1703345"/>
    <lineage>
        <taxon>Bacteria</taxon>
        <taxon>Pseudomonadati</taxon>
        <taxon>Bacteroidota</taxon>
        <taxon>Chitinophagia</taxon>
        <taxon>Chitinophagales</taxon>
        <taxon>Chitinophagaceae</taxon>
        <taxon>Niastella</taxon>
    </lineage>
</organism>
<dbReference type="InterPro" id="IPR032508">
    <property type="entry name" value="FecR_C"/>
</dbReference>
<dbReference type="Pfam" id="PF04773">
    <property type="entry name" value="FecR"/>
    <property type="match status" value="1"/>
</dbReference>
<feature type="domain" description="Protein FecR C-terminal" evidence="3">
    <location>
        <begin position="333"/>
        <end position="400"/>
    </location>
</feature>
<comment type="caution">
    <text evidence="4">The sequence shown here is derived from an EMBL/GenBank/DDBJ whole genome shotgun (WGS) entry which is preliminary data.</text>
</comment>
<protein>
    <recommendedName>
        <fullName evidence="6">Iron dicitrate transport regulator FecR</fullName>
    </recommendedName>
</protein>
<name>A0A1V9FHQ8_9BACT</name>
<evidence type="ECO:0000313" key="4">
    <source>
        <dbReference type="EMBL" id="OQP57801.1"/>
    </source>
</evidence>
<dbReference type="PANTHER" id="PTHR30273:SF2">
    <property type="entry name" value="PROTEIN FECR"/>
    <property type="match status" value="1"/>
</dbReference>
<dbReference type="Pfam" id="PF16344">
    <property type="entry name" value="FecR_C"/>
    <property type="match status" value="1"/>
</dbReference>
<dbReference type="AlphaFoldDB" id="A0A1V9FHQ8"/>
<dbReference type="GO" id="GO:0016989">
    <property type="term" value="F:sigma factor antagonist activity"/>
    <property type="evidence" value="ECO:0007669"/>
    <property type="project" value="TreeGrafter"/>
</dbReference>